<dbReference type="SUPFAM" id="SSF102405">
    <property type="entry name" value="MCP/YpsA-like"/>
    <property type="match status" value="1"/>
</dbReference>
<dbReference type="EMBL" id="MFIX01000056">
    <property type="protein sequence ID" value="OGG05394.1"/>
    <property type="molecule type" value="Genomic_DNA"/>
</dbReference>
<comment type="caution">
    <text evidence="1">The sequence shown here is derived from an EMBL/GenBank/DDBJ whole genome shotgun (WGS) entry which is preliminary data.</text>
</comment>
<organism evidence="1 2">
    <name type="scientific">Candidatus Glassbacteria bacterium RIFCSPLOWO2_12_FULL_58_11</name>
    <dbReference type="NCBI Taxonomy" id="1817867"/>
    <lineage>
        <taxon>Bacteria</taxon>
        <taxon>Candidatus Glassiibacteriota</taxon>
    </lineage>
</organism>
<reference evidence="1 2" key="1">
    <citation type="journal article" date="2016" name="Nat. Commun.">
        <title>Thousands of microbial genomes shed light on interconnected biogeochemical processes in an aquifer system.</title>
        <authorList>
            <person name="Anantharaman K."/>
            <person name="Brown C.T."/>
            <person name="Hug L.A."/>
            <person name="Sharon I."/>
            <person name="Castelle C.J."/>
            <person name="Probst A.J."/>
            <person name="Thomas B.C."/>
            <person name="Singh A."/>
            <person name="Wilkins M.J."/>
            <person name="Karaoz U."/>
            <person name="Brodie E.L."/>
            <person name="Williams K.H."/>
            <person name="Hubbard S.S."/>
            <person name="Banfield J.F."/>
        </authorList>
    </citation>
    <scope>NUCLEOTIDE SEQUENCE [LARGE SCALE GENOMIC DNA]</scope>
</reference>
<dbReference type="PANTHER" id="PTHR43393">
    <property type="entry name" value="CYTOKININ RIBOSIDE 5'-MONOPHOSPHATE PHOSPHORIBOHYDROLASE"/>
    <property type="match status" value="1"/>
</dbReference>
<dbReference type="AlphaFoldDB" id="A0A1F5YZ76"/>
<evidence type="ECO:0008006" key="3">
    <source>
        <dbReference type="Google" id="ProtNLM"/>
    </source>
</evidence>
<gene>
    <name evidence="1" type="ORF">A3F83_15460</name>
</gene>
<evidence type="ECO:0000313" key="1">
    <source>
        <dbReference type="EMBL" id="OGG05394.1"/>
    </source>
</evidence>
<name>A0A1F5YZ76_9BACT</name>
<protein>
    <recommendedName>
        <fullName evidence="3">DNA-binding protein</fullName>
    </recommendedName>
</protein>
<dbReference type="Pfam" id="PF18306">
    <property type="entry name" value="LDcluster4"/>
    <property type="match status" value="1"/>
</dbReference>
<accession>A0A1F5YZ76</accession>
<sequence>MDYSSLKRRTGPSGAPWVCVFGTSDPADKKSVDQAGELGYRLAEAGCVVVTGGYGAAMEGANRGAREAGGFTVGVTCSIFSRPPNGYLNENIVTASLLERLETLLRLGDAYVAGKGGTGTLAEIALAWEYINKRIVSRRPLVLLGDFWAALPGIIKDEKAAPGVSIGRAAESILSAQDVPEAVRLVRDNVRAES</sequence>
<dbReference type="InterPro" id="IPR052341">
    <property type="entry name" value="LOG_family_nucleotidases"/>
</dbReference>
<dbReference type="PANTHER" id="PTHR43393:SF3">
    <property type="entry name" value="LYSINE DECARBOXYLASE-LIKE PROTEIN"/>
    <property type="match status" value="1"/>
</dbReference>
<dbReference type="STRING" id="1817867.A3F83_15460"/>
<dbReference type="Proteomes" id="UP000179129">
    <property type="component" value="Unassembled WGS sequence"/>
</dbReference>
<dbReference type="GO" id="GO:0005829">
    <property type="term" value="C:cytosol"/>
    <property type="evidence" value="ECO:0007669"/>
    <property type="project" value="TreeGrafter"/>
</dbReference>
<evidence type="ECO:0000313" key="2">
    <source>
        <dbReference type="Proteomes" id="UP000179129"/>
    </source>
</evidence>
<dbReference type="InterPro" id="IPR041164">
    <property type="entry name" value="LDcluster4"/>
</dbReference>
<proteinExistence type="predicted"/>
<dbReference type="Gene3D" id="3.40.50.450">
    <property type="match status" value="1"/>
</dbReference>